<dbReference type="Proteomes" id="UP000321306">
    <property type="component" value="Unassembled WGS sequence"/>
</dbReference>
<dbReference type="EMBL" id="BJXB01000005">
    <property type="protein sequence ID" value="GEM45931.1"/>
    <property type="molecule type" value="Genomic_DNA"/>
</dbReference>
<evidence type="ECO:0000313" key="2">
    <source>
        <dbReference type="Proteomes" id="UP000321306"/>
    </source>
</evidence>
<organism evidence="1 2">
    <name type="scientific">Deinococcus cellulosilyticus (strain DSM 18568 / NBRC 106333 / KACC 11606 / 5516J-15)</name>
    <dbReference type="NCBI Taxonomy" id="1223518"/>
    <lineage>
        <taxon>Bacteria</taxon>
        <taxon>Thermotogati</taxon>
        <taxon>Deinococcota</taxon>
        <taxon>Deinococci</taxon>
        <taxon>Deinococcales</taxon>
        <taxon>Deinococcaceae</taxon>
        <taxon>Deinococcus</taxon>
    </lineage>
</organism>
<comment type="caution">
    <text evidence="1">The sequence shown here is derived from an EMBL/GenBank/DDBJ whole genome shotgun (WGS) entry which is preliminary data.</text>
</comment>
<sequence>MAQFVEAHDSKGTIILLNLDNVQHMQVQQTHDDYFYVEACMVQGAALKLASFDTLKEALAWARKLTGIVVQKAAEE</sequence>
<protein>
    <submittedName>
        <fullName evidence="1">Uncharacterized protein</fullName>
    </submittedName>
</protein>
<evidence type="ECO:0000313" key="1">
    <source>
        <dbReference type="EMBL" id="GEM45931.1"/>
    </source>
</evidence>
<dbReference type="AlphaFoldDB" id="A0A511N096"/>
<reference evidence="1 2" key="1">
    <citation type="submission" date="2019-07" db="EMBL/GenBank/DDBJ databases">
        <title>Whole genome shotgun sequence of Deinococcus cellulosilyticus NBRC 106333.</title>
        <authorList>
            <person name="Hosoyama A."/>
            <person name="Uohara A."/>
            <person name="Ohji S."/>
            <person name="Ichikawa N."/>
        </authorList>
    </citation>
    <scope>NUCLEOTIDE SEQUENCE [LARGE SCALE GENOMIC DNA]</scope>
    <source>
        <strain evidence="1 2">NBRC 106333</strain>
    </source>
</reference>
<dbReference type="RefSeq" id="WP_146883658.1">
    <property type="nucleotide sequence ID" value="NZ_BJXB01000005.1"/>
</dbReference>
<gene>
    <name evidence="1" type="ORF">DC3_15660</name>
</gene>
<name>A0A511N096_DEIC1</name>
<proteinExistence type="predicted"/>
<keyword evidence="2" id="KW-1185">Reference proteome</keyword>
<accession>A0A511N096</accession>